<feature type="compositionally biased region" description="Low complexity" evidence="2">
    <location>
        <begin position="262"/>
        <end position="288"/>
    </location>
</feature>
<evidence type="ECO:0000313" key="4">
    <source>
        <dbReference type="Proteomes" id="UP000230750"/>
    </source>
</evidence>
<evidence type="ECO:0000256" key="1">
    <source>
        <dbReference type="ARBA" id="ARBA00022553"/>
    </source>
</evidence>
<keyword evidence="4" id="KW-1185">Reference proteome</keyword>
<dbReference type="AlphaFoldDB" id="A0A2G8KNU1"/>
<comment type="caution">
    <text evidence="3">The sequence shown here is derived from an EMBL/GenBank/DDBJ whole genome shotgun (WGS) entry which is preliminary data.</text>
</comment>
<accession>A0A2G8KNU1</accession>
<sequence length="449" mass="48440">RKKGIFRVTLESSVLIILCHLFSFFTVEKPKAVRASPGPSTIRRTSSLDTITAPYLCGQWPKELPPTTPHVPGGGNGGAYEPNQIHQSTQTEDPDRSWVSHKRSSSLGSADNLKEKYRQQLRKQGSRQSSNSNQRASPVQGYHSTIPGYQAPPSPSPWGVPLGRGSHSGPMNTRSSSAITIPTASSSLKPPPPRIRGSVEGLNQEIEKLVLKGLDRETDDGVGEMDGHRAPVPGVSTMRSIDTQTPRDNQEDSSNSDGGNESTSRSHSVSPSSPPLDGGSRPSSRSSSAGNGDNKDIKEVPEGSPDLNSGPRYSSSPSHNKSCQLTRDPPDGCEKVKTIDDPRSVSRSVLDVFPCKFFSALPLFKVQQLKYHLASGGTSDSGDFVSFGAHFGIVHFTLRILRTSEMRKCYSLSHISKGSLMYPRATASPPLSPASLSPIIRPVIYHLVI</sequence>
<dbReference type="EMBL" id="MRZV01000452">
    <property type="protein sequence ID" value="PIK49673.1"/>
    <property type="molecule type" value="Genomic_DNA"/>
</dbReference>
<evidence type="ECO:0000256" key="2">
    <source>
        <dbReference type="SAM" id="MobiDB-lite"/>
    </source>
</evidence>
<feature type="compositionally biased region" description="Polar residues" evidence="2">
    <location>
        <begin position="237"/>
        <end position="261"/>
    </location>
</feature>
<evidence type="ECO:0000313" key="3">
    <source>
        <dbReference type="EMBL" id="PIK49673.1"/>
    </source>
</evidence>
<proteinExistence type="predicted"/>
<keyword evidence="1" id="KW-0597">Phosphoprotein</keyword>
<dbReference type="PANTHER" id="PTHR14972">
    <property type="entry name" value="AGAP011572-PA"/>
    <property type="match status" value="1"/>
</dbReference>
<reference evidence="3 4" key="1">
    <citation type="journal article" date="2017" name="PLoS Biol.">
        <title>The sea cucumber genome provides insights into morphological evolution and visceral regeneration.</title>
        <authorList>
            <person name="Zhang X."/>
            <person name="Sun L."/>
            <person name="Yuan J."/>
            <person name="Sun Y."/>
            <person name="Gao Y."/>
            <person name="Zhang L."/>
            <person name="Li S."/>
            <person name="Dai H."/>
            <person name="Hamel J.F."/>
            <person name="Liu C."/>
            <person name="Yu Y."/>
            <person name="Liu S."/>
            <person name="Lin W."/>
            <person name="Guo K."/>
            <person name="Jin S."/>
            <person name="Xu P."/>
            <person name="Storey K.B."/>
            <person name="Huan P."/>
            <person name="Zhang T."/>
            <person name="Zhou Y."/>
            <person name="Zhang J."/>
            <person name="Lin C."/>
            <person name="Li X."/>
            <person name="Xing L."/>
            <person name="Huo D."/>
            <person name="Sun M."/>
            <person name="Wang L."/>
            <person name="Mercier A."/>
            <person name="Li F."/>
            <person name="Yang H."/>
            <person name="Xiang J."/>
        </authorList>
    </citation>
    <scope>NUCLEOTIDE SEQUENCE [LARGE SCALE GENOMIC DNA]</scope>
    <source>
        <strain evidence="3">Shaxun</strain>
        <tissue evidence="3">Muscle</tissue>
    </source>
</reference>
<name>A0A2G8KNU1_STIJA</name>
<gene>
    <name evidence="3" type="ORF">BSL78_13440</name>
</gene>
<organism evidence="3 4">
    <name type="scientific">Stichopus japonicus</name>
    <name type="common">Sea cucumber</name>
    <dbReference type="NCBI Taxonomy" id="307972"/>
    <lineage>
        <taxon>Eukaryota</taxon>
        <taxon>Metazoa</taxon>
        <taxon>Echinodermata</taxon>
        <taxon>Eleutherozoa</taxon>
        <taxon>Echinozoa</taxon>
        <taxon>Holothuroidea</taxon>
        <taxon>Aspidochirotacea</taxon>
        <taxon>Aspidochirotida</taxon>
        <taxon>Stichopodidae</taxon>
        <taxon>Apostichopus</taxon>
    </lineage>
</organism>
<feature type="region of interest" description="Disordered" evidence="2">
    <location>
        <begin position="217"/>
        <end position="333"/>
    </location>
</feature>
<feature type="compositionally biased region" description="Polar residues" evidence="2">
    <location>
        <begin position="311"/>
        <end position="325"/>
    </location>
</feature>
<dbReference type="OrthoDB" id="10037581at2759"/>
<dbReference type="InterPro" id="IPR026642">
    <property type="entry name" value="Glcci1/FAM117"/>
</dbReference>
<dbReference type="Proteomes" id="UP000230750">
    <property type="component" value="Unassembled WGS sequence"/>
</dbReference>
<feature type="compositionally biased region" description="Low complexity" evidence="2">
    <location>
        <begin position="126"/>
        <end position="135"/>
    </location>
</feature>
<dbReference type="STRING" id="307972.A0A2G8KNU1"/>
<feature type="compositionally biased region" description="Low complexity" evidence="2">
    <location>
        <begin position="175"/>
        <end position="187"/>
    </location>
</feature>
<protein>
    <submittedName>
        <fullName evidence="3">Uncharacterized protein</fullName>
    </submittedName>
</protein>
<dbReference type="Pfam" id="PF15388">
    <property type="entry name" value="FAM117"/>
    <property type="match status" value="1"/>
</dbReference>
<feature type="region of interest" description="Disordered" evidence="2">
    <location>
        <begin position="59"/>
        <end position="198"/>
    </location>
</feature>
<feature type="non-terminal residue" evidence="3">
    <location>
        <position position="1"/>
    </location>
</feature>
<dbReference type="PANTHER" id="PTHR14972:SF8">
    <property type="entry name" value="GLUCOCORTICOID-INDUCED TRANSCRIPT 1 PROTEIN-LIKE ISOFORM X1"/>
    <property type="match status" value="1"/>
</dbReference>